<sequence length="142" mass="15262">MNVRRARPGDAAAIASFIGDMNYDGVTPERVAERLTDLPEGHAVFVATVDEQPRGFVHVMLSMSLIVGVRVELAGLGVSADSQGSGVGGALLRRAEEWAAQRGAVSVYVRSGAEREAAHRFYEKHGYQRLKMQVALAKPISA</sequence>
<proteinExistence type="predicted"/>
<dbReference type="PROSITE" id="PS51186">
    <property type="entry name" value="GNAT"/>
    <property type="match status" value="1"/>
</dbReference>
<organism evidence="4 5">
    <name type="scientific">Virgisporangium aliadipatigenens</name>
    <dbReference type="NCBI Taxonomy" id="741659"/>
    <lineage>
        <taxon>Bacteria</taxon>
        <taxon>Bacillati</taxon>
        <taxon>Actinomycetota</taxon>
        <taxon>Actinomycetes</taxon>
        <taxon>Micromonosporales</taxon>
        <taxon>Micromonosporaceae</taxon>
        <taxon>Virgisporangium</taxon>
    </lineage>
</organism>
<keyword evidence="1" id="KW-0808">Transferase</keyword>
<dbReference type="SUPFAM" id="SSF55729">
    <property type="entry name" value="Acyl-CoA N-acyltransferases (Nat)"/>
    <property type="match status" value="1"/>
</dbReference>
<dbReference type="RefSeq" id="WP_203900311.1">
    <property type="nucleotide sequence ID" value="NZ_BOPF01000012.1"/>
</dbReference>
<keyword evidence="2" id="KW-0012">Acyltransferase</keyword>
<gene>
    <name evidence="4" type="ORF">Val02_36820</name>
</gene>
<dbReference type="GO" id="GO:0016747">
    <property type="term" value="F:acyltransferase activity, transferring groups other than amino-acyl groups"/>
    <property type="evidence" value="ECO:0007669"/>
    <property type="project" value="InterPro"/>
</dbReference>
<evidence type="ECO:0000256" key="1">
    <source>
        <dbReference type="ARBA" id="ARBA00022679"/>
    </source>
</evidence>
<evidence type="ECO:0000313" key="5">
    <source>
        <dbReference type="Proteomes" id="UP000619260"/>
    </source>
</evidence>
<dbReference type="InterPro" id="IPR016181">
    <property type="entry name" value="Acyl_CoA_acyltransferase"/>
</dbReference>
<name>A0A8J4DR81_9ACTN</name>
<protein>
    <recommendedName>
        <fullName evidence="3">N-acetyltransferase domain-containing protein</fullName>
    </recommendedName>
</protein>
<feature type="domain" description="N-acetyltransferase" evidence="3">
    <location>
        <begin position="1"/>
        <end position="142"/>
    </location>
</feature>
<reference evidence="4" key="1">
    <citation type="submission" date="2021-01" db="EMBL/GenBank/DDBJ databases">
        <title>Whole genome shotgun sequence of Virgisporangium aliadipatigenens NBRC 105644.</title>
        <authorList>
            <person name="Komaki H."/>
            <person name="Tamura T."/>
        </authorList>
    </citation>
    <scope>NUCLEOTIDE SEQUENCE</scope>
    <source>
        <strain evidence="4">NBRC 105644</strain>
    </source>
</reference>
<keyword evidence="5" id="KW-1185">Reference proteome</keyword>
<dbReference type="InterPro" id="IPR000182">
    <property type="entry name" value="GNAT_dom"/>
</dbReference>
<evidence type="ECO:0000256" key="2">
    <source>
        <dbReference type="ARBA" id="ARBA00023315"/>
    </source>
</evidence>
<comment type="caution">
    <text evidence="4">The sequence shown here is derived from an EMBL/GenBank/DDBJ whole genome shotgun (WGS) entry which is preliminary data.</text>
</comment>
<dbReference type="CDD" id="cd04301">
    <property type="entry name" value="NAT_SF"/>
    <property type="match status" value="1"/>
</dbReference>
<evidence type="ECO:0000313" key="4">
    <source>
        <dbReference type="EMBL" id="GIJ46796.1"/>
    </source>
</evidence>
<dbReference type="InterPro" id="IPR050832">
    <property type="entry name" value="Bact_Acetyltransf"/>
</dbReference>
<dbReference type="Gene3D" id="3.40.630.30">
    <property type="match status" value="1"/>
</dbReference>
<evidence type="ECO:0000259" key="3">
    <source>
        <dbReference type="PROSITE" id="PS51186"/>
    </source>
</evidence>
<dbReference type="AlphaFoldDB" id="A0A8J4DR81"/>
<dbReference type="EMBL" id="BOPF01000012">
    <property type="protein sequence ID" value="GIJ46796.1"/>
    <property type="molecule type" value="Genomic_DNA"/>
</dbReference>
<dbReference type="Pfam" id="PF00583">
    <property type="entry name" value="Acetyltransf_1"/>
    <property type="match status" value="1"/>
</dbReference>
<dbReference type="PANTHER" id="PTHR43877">
    <property type="entry name" value="AMINOALKYLPHOSPHONATE N-ACETYLTRANSFERASE-RELATED-RELATED"/>
    <property type="match status" value="1"/>
</dbReference>
<accession>A0A8J4DR81</accession>
<dbReference type="Proteomes" id="UP000619260">
    <property type="component" value="Unassembled WGS sequence"/>
</dbReference>